<organism evidence="3 4">
    <name type="scientific">Nocardioides luteus</name>
    <dbReference type="NCBI Taxonomy" id="1844"/>
    <lineage>
        <taxon>Bacteria</taxon>
        <taxon>Bacillati</taxon>
        <taxon>Actinomycetota</taxon>
        <taxon>Actinomycetes</taxon>
        <taxon>Propionibacteriales</taxon>
        <taxon>Nocardioidaceae</taxon>
        <taxon>Nocardioides</taxon>
    </lineage>
</organism>
<keyword evidence="2" id="KW-0472">Membrane</keyword>
<evidence type="ECO:0000256" key="1">
    <source>
        <dbReference type="SAM" id="MobiDB-lite"/>
    </source>
</evidence>
<feature type="transmembrane region" description="Helical" evidence="2">
    <location>
        <begin position="240"/>
        <end position="259"/>
    </location>
</feature>
<evidence type="ECO:0000313" key="4">
    <source>
        <dbReference type="Proteomes" id="UP000033772"/>
    </source>
</evidence>
<dbReference type="GO" id="GO:0004497">
    <property type="term" value="F:monooxygenase activity"/>
    <property type="evidence" value="ECO:0007669"/>
    <property type="project" value="UniProtKB-KW"/>
</dbReference>
<dbReference type="CDD" id="cd19412">
    <property type="entry name" value="pMMO-AMO_C"/>
    <property type="match status" value="1"/>
</dbReference>
<keyword evidence="3" id="KW-0560">Oxidoreductase</keyword>
<feature type="transmembrane region" description="Helical" evidence="2">
    <location>
        <begin position="165"/>
        <end position="188"/>
    </location>
</feature>
<feature type="transmembrane region" description="Helical" evidence="2">
    <location>
        <begin position="121"/>
        <end position="145"/>
    </location>
</feature>
<dbReference type="Proteomes" id="UP000033772">
    <property type="component" value="Unassembled WGS sequence"/>
</dbReference>
<dbReference type="AlphaFoldDB" id="A0A1J4N906"/>
<dbReference type="OrthoDB" id="184526at2"/>
<comment type="caution">
    <text evidence="3">The sequence shown here is derived from an EMBL/GenBank/DDBJ whole genome shotgun (WGS) entry which is preliminary data.</text>
</comment>
<proteinExistence type="predicted"/>
<keyword evidence="3" id="KW-0503">Monooxygenase</keyword>
<dbReference type="InterPro" id="IPR006980">
    <property type="entry name" value="NH3_CH4_mOase_C"/>
</dbReference>
<feature type="transmembrane region" description="Helical" evidence="2">
    <location>
        <begin position="75"/>
        <end position="100"/>
    </location>
</feature>
<reference evidence="3" key="1">
    <citation type="submission" date="2016-10" db="EMBL/GenBank/DDBJ databases">
        <title>Draft Genome Sequence of Nocardioides luteus Strain BAFB, an Alkane-Degrading Bacterium Isolated from JP-7 Polluted Soil.</title>
        <authorList>
            <person name="Brown L."/>
            <person name="Ruiz O.N."/>
            <person name="Gunasekera T."/>
        </authorList>
    </citation>
    <scope>NUCLEOTIDE SEQUENCE [LARGE SCALE GENOMIC DNA]</scope>
    <source>
        <strain evidence="3">BAFB</strain>
    </source>
</reference>
<dbReference type="RefSeq" id="WP_045546888.1">
    <property type="nucleotide sequence ID" value="NZ_JZDQ02000005.1"/>
</dbReference>
<feature type="region of interest" description="Disordered" evidence="1">
    <location>
        <begin position="1"/>
        <end position="24"/>
    </location>
</feature>
<protein>
    <submittedName>
        <fullName evidence="3">Methane monooxygenase</fullName>
    </submittedName>
</protein>
<dbReference type="Gene3D" id="1.20.1050.50">
    <property type="entry name" value="Particulate methane monooxygenase subunit c2. Chain: C"/>
    <property type="match status" value="1"/>
</dbReference>
<feature type="transmembrane region" description="Helical" evidence="2">
    <location>
        <begin position="33"/>
        <end position="55"/>
    </location>
</feature>
<accession>A0A1J4N906</accession>
<sequence length="287" mass="32594">MSTTITPESREDTRGDSSGEFPKGRGPIDWNGGWRWMFIGSFLLAGSFIGLRIYQQKFAWYKEYGLDAASDGFRTYWFNLFLGELVVVTIVTLAWWGWLIKSGQNLAAKAEAKPISKAEEVRRIAVFWGLIGATSLTLYFMASFFPNQDGVWHQTAVRDTALTPSHIVMFFWAFPLGITMTVGTYLYGRTRLPKVYSPDKGFPWSFFLLIAASVTEMMQVAMNEWGHSLWITEEIFAAPFHWPFVTYGWLASGIFALWAESLGRLLQIEDEIEEERQAVTTSDPAIA</sequence>
<evidence type="ECO:0000313" key="3">
    <source>
        <dbReference type="EMBL" id="OIJ27995.1"/>
    </source>
</evidence>
<feature type="transmembrane region" description="Helical" evidence="2">
    <location>
        <begin position="200"/>
        <end position="220"/>
    </location>
</feature>
<dbReference type="EMBL" id="JZDQ02000005">
    <property type="protein sequence ID" value="OIJ27995.1"/>
    <property type="molecule type" value="Genomic_DNA"/>
</dbReference>
<evidence type="ECO:0000256" key="2">
    <source>
        <dbReference type="SAM" id="Phobius"/>
    </source>
</evidence>
<name>A0A1J4N906_9ACTN</name>
<keyword evidence="2" id="KW-1133">Transmembrane helix</keyword>
<keyword evidence="2" id="KW-0812">Transmembrane</keyword>
<keyword evidence="4" id="KW-1185">Reference proteome</keyword>
<gene>
    <name evidence="3" type="ORF">UG56_004655</name>
</gene>
<dbReference type="InterPro" id="IPR023349">
    <property type="entry name" value="NH3_CH4_mOase_C_sf"/>
</dbReference>
<dbReference type="Pfam" id="PF04896">
    <property type="entry name" value="AmoC"/>
    <property type="match status" value="1"/>
</dbReference>
<dbReference type="STRING" id="1844.UG56_004655"/>
<feature type="compositionally biased region" description="Basic and acidic residues" evidence="1">
    <location>
        <begin position="8"/>
        <end position="17"/>
    </location>
</feature>